<evidence type="ECO:0000313" key="3">
    <source>
        <dbReference type="Proteomes" id="UP001316803"/>
    </source>
</evidence>
<gene>
    <name evidence="2" type="ORF">OHC33_000956</name>
</gene>
<protein>
    <recommendedName>
        <fullName evidence="4">Enoyl-CoA hydratase</fullName>
    </recommendedName>
</protein>
<evidence type="ECO:0000313" key="2">
    <source>
        <dbReference type="EMBL" id="KAK5957767.1"/>
    </source>
</evidence>
<dbReference type="EMBL" id="JAKLMC020000002">
    <property type="protein sequence ID" value="KAK5957767.1"/>
    <property type="molecule type" value="Genomic_DNA"/>
</dbReference>
<proteinExistence type="predicted"/>
<name>A0AAN8I764_9EURO</name>
<dbReference type="Pfam" id="PF00378">
    <property type="entry name" value="ECH_1"/>
    <property type="match status" value="1"/>
</dbReference>
<dbReference type="PANTHER" id="PTHR11941:SF54">
    <property type="entry name" value="ENOYL-COA HYDRATASE, MITOCHONDRIAL"/>
    <property type="match status" value="1"/>
</dbReference>
<dbReference type="SUPFAM" id="SSF52096">
    <property type="entry name" value="ClpP/crotonase"/>
    <property type="match status" value="1"/>
</dbReference>
<dbReference type="InterPro" id="IPR029045">
    <property type="entry name" value="ClpP/crotonase-like_dom_sf"/>
</dbReference>
<dbReference type="InterPro" id="IPR001753">
    <property type="entry name" value="Enoyl-CoA_hydra/iso"/>
</dbReference>
<keyword evidence="3" id="KW-1185">Reference proteome</keyword>
<organism evidence="2 3">
    <name type="scientific">Knufia fluminis</name>
    <dbReference type="NCBI Taxonomy" id="191047"/>
    <lineage>
        <taxon>Eukaryota</taxon>
        <taxon>Fungi</taxon>
        <taxon>Dikarya</taxon>
        <taxon>Ascomycota</taxon>
        <taxon>Pezizomycotina</taxon>
        <taxon>Eurotiomycetes</taxon>
        <taxon>Chaetothyriomycetidae</taxon>
        <taxon>Chaetothyriales</taxon>
        <taxon>Trichomeriaceae</taxon>
        <taxon>Knufia</taxon>
    </lineage>
</organism>
<evidence type="ECO:0000256" key="1">
    <source>
        <dbReference type="SAM" id="MobiDB-lite"/>
    </source>
</evidence>
<dbReference type="Proteomes" id="UP001316803">
    <property type="component" value="Unassembled WGS sequence"/>
</dbReference>
<reference evidence="2 3" key="1">
    <citation type="submission" date="2022-12" db="EMBL/GenBank/DDBJ databases">
        <title>Genomic features and morphological characterization of a novel Knufia sp. strain isolated from spacecraft assembly facility.</title>
        <authorList>
            <person name="Teixeira M."/>
            <person name="Chander A.M."/>
            <person name="Stajich J.E."/>
            <person name="Venkateswaran K."/>
        </authorList>
    </citation>
    <scope>NUCLEOTIDE SEQUENCE [LARGE SCALE GENOMIC DNA]</scope>
    <source>
        <strain evidence="2 3">FJI-L2-BK-P2</strain>
    </source>
</reference>
<feature type="region of interest" description="Disordered" evidence="1">
    <location>
        <begin position="358"/>
        <end position="401"/>
    </location>
</feature>
<sequence length="401" mass="44264">MGEEVELKAPSEDEIDDLAILDELNQAEPSTHRERGPKRLRGKFPDDLPGTYTTRSYAYRPALALVSHEETSYDDVLERILRFLKALRTKTTDIFGLDVAKGVTVLRHNIAGDQANGYCLQVEFSNPKKGNALNAELMRNLATTFRAIATIRSVNGIVLKAGGGAFCGGADVREMAELKTAEQASTFIKHVTDLCTAIRDCPVPVIAAIDGPCIGAGLEMAASCDMRVGSSLATFSMPEVLLGIPSVVEARLLCDIVGWGRARHLMLTGCSWSATEAYEAGLITRKFDESKDMFYWVGDTLLEWNNAAQVHRVQKALMRKWETSSVDEGIAAGVEAFASRFASPKTERKVKDLMELRMRKVKEPHDHGNEKRLDLGTTRRGSRRLVLESDGRDEQKSDSEE</sequence>
<dbReference type="Gene3D" id="3.90.226.10">
    <property type="entry name" value="2-enoyl-CoA Hydratase, Chain A, domain 1"/>
    <property type="match status" value="1"/>
</dbReference>
<feature type="region of interest" description="Disordered" evidence="1">
    <location>
        <begin position="24"/>
        <end position="46"/>
    </location>
</feature>
<accession>A0AAN8I764</accession>
<dbReference type="AlphaFoldDB" id="A0AAN8I764"/>
<dbReference type="CDD" id="cd06558">
    <property type="entry name" value="crotonase-like"/>
    <property type="match status" value="1"/>
</dbReference>
<feature type="compositionally biased region" description="Basic and acidic residues" evidence="1">
    <location>
        <begin position="358"/>
        <end position="374"/>
    </location>
</feature>
<dbReference type="GO" id="GO:0003824">
    <property type="term" value="F:catalytic activity"/>
    <property type="evidence" value="ECO:0007669"/>
    <property type="project" value="UniProtKB-ARBA"/>
</dbReference>
<dbReference type="PANTHER" id="PTHR11941">
    <property type="entry name" value="ENOYL-COA HYDRATASE-RELATED"/>
    <property type="match status" value="1"/>
</dbReference>
<evidence type="ECO:0008006" key="4">
    <source>
        <dbReference type="Google" id="ProtNLM"/>
    </source>
</evidence>
<feature type="compositionally biased region" description="Basic and acidic residues" evidence="1">
    <location>
        <begin position="385"/>
        <end position="401"/>
    </location>
</feature>
<comment type="caution">
    <text evidence="2">The sequence shown here is derived from an EMBL/GenBank/DDBJ whole genome shotgun (WGS) entry which is preliminary data.</text>
</comment>
<dbReference type="GO" id="GO:0006635">
    <property type="term" value="P:fatty acid beta-oxidation"/>
    <property type="evidence" value="ECO:0007669"/>
    <property type="project" value="TreeGrafter"/>
</dbReference>